<proteinExistence type="predicted"/>
<dbReference type="EMBL" id="AAXD02000053">
    <property type="protein sequence ID" value="EDN82460.1"/>
    <property type="molecule type" value="Genomic_DNA"/>
</dbReference>
<accession>A7A7J9</accession>
<evidence type="ECO:0000313" key="1">
    <source>
        <dbReference type="EMBL" id="EDN82460.1"/>
    </source>
</evidence>
<protein>
    <submittedName>
        <fullName evidence="1">Uncharacterized protein</fullName>
    </submittedName>
</protein>
<comment type="caution">
    <text evidence="1">The sequence shown here is derived from an EMBL/GenBank/DDBJ whole genome shotgun (WGS) entry which is preliminary data.</text>
</comment>
<reference evidence="1 2" key="1">
    <citation type="submission" date="2007-04" db="EMBL/GenBank/DDBJ databases">
        <authorList>
            <person name="Fulton L."/>
            <person name="Clifton S."/>
            <person name="Fulton B."/>
            <person name="Xu J."/>
            <person name="Minx P."/>
            <person name="Pepin K.H."/>
            <person name="Johnson M."/>
            <person name="Thiruvilangam P."/>
            <person name="Bhonagiri V."/>
            <person name="Nash W.E."/>
            <person name="Mardis E.R."/>
            <person name="Wilson R.K."/>
        </authorList>
    </citation>
    <scope>NUCLEOTIDE SEQUENCE [LARGE SCALE GENOMIC DNA]</scope>
    <source>
        <strain evidence="1 2">L2-32</strain>
    </source>
</reference>
<dbReference type="HOGENOM" id="CLU_3305416_0_0_11"/>
<dbReference type="AlphaFoldDB" id="A7A7J9"/>
<evidence type="ECO:0000313" key="2">
    <source>
        <dbReference type="Proteomes" id="UP000003773"/>
    </source>
</evidence>
<reference evidence="1 2" key="2">
    <citation type="submission" date="2007-05" db="EMBL/GenBank/DDBJ databases">
        <title>Draft genome sequence of Bifidobacterium adolescentis (L2-32).</title>
        <authorList>
            <person name="Sudarsanam P."/>
            <person name="Ley R."/>
            <person name="Guruge J."/>
            <person name="Turnbaugh P.J."/>
            <person name="Mahowald M."/>
            <person name="Liep D."/>
            <person name="Gordon J."/>
        </authorList>
    </citation>
    <scope>NUCLEOTIDE SEQUENCE [LARGE SCALE GENOMIC DNA]</scope>
    <source>
        <strain evidence="1 2">L2-32</strain>
    </source>
</reference>
<organism evidence="1 2">
    <name type="scientific">Bifidobacterium adolescentis L2-32</name>
    <dbReference type="NCBI Taxonomy" id="411481"/>
    <lineage>
        <taxon>Bacteria</taxon>
        <taxon>Bacillati</taxon>
        <taxon>Actinomycetota</taxon>
        <taxon>Actinomycetes</taxon>
        <taxon>Bifidobacteriales</taxon>
        <taxon>Bifidobacteriaceae</taxon>
        <taxon>Bifidobacterium</taxon>
    </lineage>
</organism>
<gene>
    <name evidence="1" type="ORF">BIFADO_01838</name>
</gene>
<dbReference type="Proteomes" id="UP000003773">
    <property type="component" value="Unassembled WGS sequence"/>
</dbReference>
<name>A7A7J9_BIFAD</name>
<sequence length="39" mass="4236">MFLMASHSAPTSGTIPRRIPCLGHGAQPLGFRRNARNCI</sequence>